<reference evidence="8" key="1">
    <citation type="submission" date="2020-05" db="EMBL/GenBank/DDBJ databases">
        <title>Mycena genomes resolve the evolution of fungal bioluminescence.</title>
        <authorList>
            <person name="Tsai I.J."/>
        </authorList>
    </citation>
    <scope>NUCLEOTIDE SEQUENCE</scope>
    <source>
        <strain evidence="8">160909Yilan</strain>
    </source>
</reference>
<evidence type="ECO:0000256" key="6">
    <source>
        <dbReference type="SAM" id="Coils"/>
    </source>
</evidence>
<dbReference type="PANTHER" id="PTHR12663">
    <property type="entry name" value="ANDROGEN INDUCED INHIBITOR OF PROLIFERATION AS3 / PDS5-RELATED"/>
    <property type="match status" value="1"/>
</dbReference>
<keyword evidence="5" id="KW-0131">Cell cycle</keyword>
<keyword evidence="2" id="KW-0132">Cell division</keyword>
<dbReference type="PANTHER" id="PTHR12663:SF0">
    <property type="entry name" value="PRECOCIOUS DISSOCIATION OF SISTERS 5, ISOFORM A"/>
    <property type="match status" value="1"/>
</dbReference>
<dbReference type="SUPFAM" id="SSF48371">
    <property type="entry name" value="ARM repeat"/>
    <property type="match status" value="1"/>
</dbReference>
<keyword evidence="9" id="KW-1185">Reference proteome</keyword>
<evidence type="ECO:0000256" key="1">
    <source>
        <dbReference type="ARBA" id="ARBA00004123"/>
    </source>
</evidence>
<evidence type="ECO:0000256" key="7">
    <source>
        <dbReference type="SAM" id="MobiDB-lite"/>
    </source>
</evidence>
<feature type="coiled-coil region" evidence="6">
    <location>
        <begin position="29"/>
        <end position="56"/>
    </location>
</feature>
<feature type="compositionally biased region" description="Basic and acidic residues" evidence="7">
    <location>
        <begin position="1114"/>
        <end position="1128"/>
    </location>
</feature>
<feature type="region of interest" description="Disordered" evidence="7">
    <location>
        <begin position="1114"/>
        <end position="1220"/>
    </location>
</feature>
<evidence type="ECO:0000256" key="3">
    <source>
        <dbReference type="ARBA" id="ARBA00022776"/>
    </source>
</evidence>
<accession>A0A8H6XZM7</accession>
<dbReference type="InterPro" id="IPR039776">
    <property type="entry name" value="Pds5"/>
</dbReference>
<protein>
    <submittedName>
        <fullName evidence="8">Sister chromatid cohesion protein pds5</fullName>
    </submittedName>
</protein>
<dbReference type="GO" id="GO:0051301">
    <property type="term" value="P:cell division"/>
    <property type="evidence" value="ECO:0007669"/>
    <property type="project" value="UniProtKB-KW"/>
</dbReference>
<keyword evidence="3" id="KW-0498">Mitosis</keyword>
<evidence type="ECO:0000256" key="5">
    <source>
        <dbReference type="ARBA" id="ARBA00023306"/>
    </source>
</evidence>
<dbReference type="OrthoDB" id="200660at2759"/>
<name>A0A8H6XZM7_9AGAR</name>
<dbReference type="InterPro" id="IPR011989">
    <property type="entry name" value="ARM-like"/>
</dbReference>
<dbReference type="Proteomes" id="UP000623467">
    <property type="component" value="Unassembled WGS sequence"/>
</dbReference>
<evidence type="ECO:0000313" key="8">
    <source>
        <dbReference type="EMBL" id="KAF7349279.1"/>
    </source>
</evidence>
<dbReference type="GO" id="GO:0007064">
    <property type="term" value="P:mitotic sister chromatid cohesion"/>
    <property type="evidence" value="ECO:0007669"/>
    <property type="project" value="InterPro"/>
</dbReference>
<feature type="compositionally biased region" description="Acidic residues" evidence="7">
    <location>
        <begin position="1177"/>
        <end position="1188"/>
    </location>
</feature>
<dbReference type="Pfam" id="PF20168">
    <property type="entry name" value="PDS5"/>
    <property type="match status" value="1"/>
</dbReference>
<dbReference type="AlphaFoldDB" id="A0A8H6XZM7"/>
<sequence>MVAQTRHAAAPSPKKLAFRDKLTGKGLSTDLLIKKLQVLHRELADLEQELVDVNSLGTVRKELIDKTILLHKDRGVKAYAACCLADILRLTAPDAPYTQAELRDIFQFFFRQLTNGLKGSDSPYYTEYFHLLESLSTVKSVVLVCDLPSADDLMIEVFRDLFQLVRRDLPKKIELFFADILVALIDECQVLPADVLETILAQFMDKNARLDQPAYRLAVQVCNSTADKLTRHVSQYFTEIIVAERSDDDDLTEIRTAHVLIQRLYASCPSLLPTVIPQLEEELHVEDLPLRLLVTQVLGEMFAADKGAGVELMRQHPSTWNTWLKRKNDKSPQVRLKFIEATRALLASPAELRDPVEEALSQKLFDPDDKVRAAVCRVYGGLDYEMALHHVKPEQLRAVAERAVDKKHSVRVEALQALGKLYSLAYPEIENKDTAAILQFAWIPNQLFQMMKVSSEIRPLIEDMVAEYILPLPSSSTPSTSKSAGEVDEAAWTDRLLTVMAFLDDEHAVNTLLTFSALKRSRPTIFEHFVESCIANNGGVIDDNEEAITEKLSRVIKHISGGSETNFYVFVKERSPDSHKVSEDLHAFAKLNEQRLYKLFKTCTDLQTDLKGLVKATNEFAKRIDTLSTGIAPTMNKVLRQASLRILNQSSIPTLIKRLGKSNSVASDNARKLLTYVSRHQPGLFKSHIGELVKGIADEKHPQVVELALQALTAVVKWDEKVVPAEKRTLERIKRLALEGSPRQAKFAARFLASSKNKGTVCVEVVETISDALSTAAPEVLVSHVAVLAQFARFAPDAFEHKSDVLTAFLLKDLLMVPTHRLDDAMETDEEWADESEVSDNLRAKILALKVCRNRSLAHAEKENALEIATPVIKMLATLLEHGGSFIAESGEDPKVMSRMRLQAAVSLLHLSSVPTYAKAIAPRFLKLALVVQDTCFDVRMTFLKKLVTLLHPQKVPIQYNVIPFLTVHDPEADVKQLATSYVLSIMRNFVPAKRVQYMEMMFIRLLHLLAHHPDFAVSEEEMRDIAKGKTVRDADSQDSENLYIMCELAQELIKLFAHTHSLNMATYPGHVKLPPDILRPLPDSETSSRILKTVYLSEEVLGWVKEQYVPVKEKKEKEKKERAERAVSKRKAQPATNGNAPKRRRKRRSGHSDDDDEELSDEDLDMDQNSATAPPADDDDDEDEPSGGEEKLGRGQRTRAKKKLARAARKKHSSPTSEG</sequence>
<dbReference type="GO" id="GO:0005634">
    <property type="term" value="C:nucleus"/>
    <property type="evidence" value="ECO:0007669"/>
    <property type="project" value="UniProtKB-SubCell"/>
</dbReference>
<dbReference type="GO" id="GO:0000785">
    <property type="term" value="C:chromatin"/>
    <property type="evidence" value="ECO:0007669"/>
    <property type="project" value="TreeGrafter"/>
</dbReference>
<gene>
    <name evidence="8" type="ORF">MSAN_01717400</name>
</gene>
<evidence type="ECO:0000313" key="9">
    <source>
        <dbReference type="Proteomes" id="UP000623467"/>
    </source>
</evidence>
<dbReference type="InterPro" id="IPR016024">
    <property type="entry name" value="ARM-type_fold"/>
</dbReference>
<dbReference type="GO" id="GO:0006281">
    <property type="term" value="P:DNA repair"/>
    <property type="evidence" value="ECO:0007669"/>
    <property type="project" value="TreeGrafter"/>
</dbReference>
<feature type="compositionally biased region" description="Basic residues" evidence="7">
    <location>
        <begin position="1195"/>
        <end position="1214"/>
    </location>
</feature>
<keyword evidence="4" id="KW-0539">Nucleus</keyword>
<proteinExistence type="predicted"/>
<comment type="caution">
    <text evidence="8">The sequence shown here is derived from an EMBL/GenBank/DDBJ whole genome shotgun (WGS) entry which is preliminary data.</text>
</comment>
<dbReference type="CDD" id="cd19953">
    <property type="entry name" value="PDS5"/>
    <property type="match status" value="1"/>
</dbReference>
<evidence type="ECO:0000256" key="2">
    <source>
        <dbReference type="ARBA" id="ARBA00022618"/>
    </source>
</evidence>
<feature type="compositionally biased region" description="Acidic residues" evidence="7">
    <location>
        <begin position="1154"/>
        <end position="1167"/>
    </location>
</feature>
<dbReference type="EMBL" id="JACAZH010000016">
    <property type="protein sequence ID" value="KAF7349279.1"/>
    <property type="molecule type" value="Genomic_DNA"/>
</dbReference>
<evidence type="ECO:0000256" key="4">
    <source>
        <dbReference type="ARBA" id="ARBA00023242"/>
    </source>
</evidence>
<comment type="subcellular location">
    <subcellularLocation>
        <location evidence="1">Nucleus</location>
    </subcellularLocation>
</comment>
<dbReference type="Gene3D" id="1.25.10.10">
    <property type="entry name" value="Leucine-rich Repeat Variant"/>
    <property type="match status" value="2"/>
</dbReference>
<organism evidence="8 9">
    <name type="scientific">Mycena sanguinolenta</name>
    <dbReference type="NCBI Taxonomy" id="230812"/>
    <lineage>
        <taxon>Eukaryota</taxon>
        <taxon>Fungi</taxon>
        <taxon>Dikarya</taxon>
        <taxon>Basidiomycota</taxon>
        <taxon>Agaricomycotina</taxon>
        <taxon>Agaricomycetes</taxon>
        <taxon>Agaricomycetidae</taxon>
        <taxon>Agaricales</taxon>
        <taxon>Marasmiineae</taxon>
        <taxon>Mycenaceae</taxon>
        <taxon>Mycena</taxon>
    </lineage>
</organism>
<keyword evidence="6" id="KW-0175">Coiled coil</keyword>